<organism evidence="4 5">
    <name type="scientific">Lactuca saligna</name>
    <name type="common">Willowleaf lettuce</name>
    <dbReference type="NCBI Taxonomy" id="75948"/>
    <lineage>
        <taxon>Eukaryota</taxon>
        <taxon>Viridiplantae</taxon>
        <taxon>Streptophyta</taxon>
        <taxon>Embryophyta</taxon>
        <taxon>Tracheophyta</taxon>
        <taxon>Spermatophyta</taxon>
        <taxon>Magnoliopsida</taxon>
        <taxon>eudicotyledons</taxon>
        <taxon>Gunneridae</taxon>
        <taxon>Pentapetalae</taxon>
        <taxon>asterids</taxon>
        <taxon>campanulids</taxon>
        <taxon>Asterales</taxon>
        <taxon>Asteraceae</taxon>
        <taxon>Cichorioideae</taxon>
        <taxon>Cichorieae</taxon>
        <taxon>Lactucinae</taxon>
        <taxon>Lactuca</taxon>
    </lineage>
</organism>
<dbReference type="InterPro" id="IPR035979">
    <property type="entry name" value="RBD_domain_sf"/>
</dbReference>
<keyword evidence="1" id="KW-0694">RNA-binding</keyword>
<evidence type="ECO:0000313" key="4">
    <source>
        <dbReference type="EMBL" id="CAI9289333.1"/>
    </source>
</evidence>
<feature type="compositionally biased region" description="Pro residues" evidence="2">
    <location>
        <begin position="118"/>
        <end position="133"/>
    </location>
</feature>
<proteinExistence type="predicted"/>
<dbReference type="Proteomes" id="UP001177003">
    <property type="component" value="Chromosome 6"/>
</dbReference>
<evidence type="ECO:0000256" key="1">
    <source>
        <dbReference type="PROSITE-ProRule" id="PRU00176"/>
    </source>
</evidence>
<dbReference type="Gene3D" id="3.30.70.330">
    <property type="match status" value="1"/>
</dbReference>
<protein>
    <recommendedName>
        <fullName evidence="3">RRM domain-containing protein</fullName>
    </recommendedName>
</protein>
<gene>
    <name evidence="4" type="ORF">LSALG_LOCUS28575</name>
</gene>
<evidence type="ECO:0000259" key="3">
    <source>
        <dbReference type="PROSITE" id="PS50102"/>
    </source>
</evidence>
<evidence type="ECO:0000256" key="2">
    <source>
        <dbReference type="SAM" id="MobiDB-lite"/>
    </source>
</evidence>
<dbReference type="GO" id="GO:0003723">
    <property type="term" value="F:RNA binding"/>
    <property type="evidence" value="ECO:0007669"/>
    <property type="project" value="UniProtKB-UniRule"/>
</dbReference>
<dbReference type="Pfam" id="PF00076">
    <property type="entry name" value="RRM_1"/>
    <property type="match status" value="1"/>
</dbReference>
<reference evidence="4" key="1">
    <citation type="submission" date="2023-04" db="EMBL/GenBank/DDBJ databases">
        <authorList>
            <person name="Vijverberg K."/>
            <person name="Xiong W."/>
            <person name="Schranz E."/>
        </authorList>
    </citation>
    <scope>NUCLEOTIDE SEQUENCE</scope>
</reference>
<sequence>MFVSNISDGVNKETIRKTFIKYGELTDVYMATKRDSKKKNFAFIGFRKVSKEWELEAALQSIKCAGYLLEVNITRFERKVTTKLIKGWMKKPQNGHRHAGQSFCDGRSFMEATTGRPHQPPPPPPPPPRPPFPKKTMTLIEGSTMAEWIHNPLNLNEETFSRIAGEFSKVLEPVEILPSTQDLSLGNIYVLTRKNLRINEEIPMEINRNIFNVKVMEIDFDWSPFPSRPYDISKIVEQDEAMATSDFVDIMMNLEEKTLEEGEIQDEVTGEFSVPVTMERHAEFEQVEVEESIGIQKPQCDIQVPLSFENNQVIDVETINDEYNHKAYPNTRNLSNLINKVNGHYRSIGKLATMGCFGPFPSSEGITSPIGPSLPLDPLNAQNVRSKYEAGNTIEKRRRIIRTSYSPDFASPINETRKTVEIGQILGFKIDNEDPILIEVMEEAGDIHIP</sequence>
<dbReference type="SMART" id="SM00360">
    <property type="entry name" value="RRM"/>
    <property type="match status" value="1"/>
</dbReference>
<dbReference type="CDD" id="cd00590">
    <property type="entry name" value="RRM_SF"/>
    <property type="match status" value="1"/>
</dbReference>
<feature type="region of interest" description="Disordered" evidence="2">
    <location>
        <begin position="108"/>
        <end position="135"/>
    </location>
</feature>
<keyword evidence="5" id="KW-1185">Reference proteome</keyword>
<dbReference type="InterPro" id="IPR000504">
    <property type="entry name" value="RRM_dom"/>
</dbReference>
<accession>A0AA36EB26</accession>
<dbReference type="AlphaFoldDB" id="A0AA36EB26"/>
<evidence type="ECO:0000313" key="5">
    <source>
        <dbReference type="Proteomes" id="UP001177003"/>
    </source>
</evidence>
<name>A0AA36EB26_LACSI</name>
<dbReference type="PROSITE" id="PS50102">
    <property type="entry name" value="RRM"/>
    <property type="match status" value="1"/>
</dbReference>
<dbReference type="InterPro" id="IPR012677">
    <property type="entry name" value="Nucleotide-bd_a/b_plait_sf"/>
</dbReference>
<dbReference type="SUPFAM" id="SSF54928">
    <property type="entry name" value="RNA-binding domain, RBD"/>
    <property type="match status" value="1"/>
</dbReference>
<dbReference type="EMBL" id="OX465082">
    <property type="protein sequence ID" value="CAI9289333.1"/>
    <property type="molecule type" value="Genomic_DNA"/>
</dbReference>
<feature type="domain" description="RRM" evidence="3">
    <location>
        <begin position="1"/>
        <end position="76"/>
    </location>
</feature>